<evidence type="ECO:0000313" key="2">
    <source>
        <dbReference type="Proteomes" id="UP000287171"/>
    </source>
</evidence>
<dbReference type="EMBL" id="BIFT01000001">
    <property type="protein sequence ID" value="GCE27455.1"/>
    <property type="molecule type" value="Genomic_DNA"/>
</dbReference>
<dbReference type="OrthoDB" id="160336at2"/>
<dbReference type="Proteomes" id="UP000287171">
    <property type="component" value="Unassembled WGS sequence"/>
</dbReference>
<protein>
    <recommendedName>
        <fullName evidence="3">3-keto-disaccharide hydrolase domain-containing protein</fullName>
    </recommendedName>
</protein>
<accession>A0A402B7X8</accession>
<reference evidence="2" key="1">
    <citation type="submission" date="2018-12" db="EMBL/GenBank/DDBJ databases">
        <title>Tengunoibacter tsumagoiensis gen. nov., sp. nov., Dictyobacter kobayashii sp. nov., D. alpinus sp. nov., and D. joshuensis sp. nov. and description of Dictyobacteraceae fam. nov. within the order Ktedonobacterales isolated from Tengu-no-mugimeshi.</title>
        <authorList>
            <person name="Wang C.M."/>
            <person name="Zheng Y."/>
            <person name="Sakai Y."/>
            <person name="Toyoda A."/>
            <person name="Minakuchi Y."/>
            <person name="Abe K."/>
            <person name="Yokota A."/>
            <person name="Yabe S."/>
        </authorList>
    </citation>
    <scope>NUCLEOTIDE SEQUENCE [LARGE SCALE GENOMIC DNA]</scope>
    <source>
        <strain evidence="2">Uno16</strain>
    </source>
</reference>
<dbReference type="SUPFAM" id="SSF49899">
    <property type="entry name" value="Concanavalin A-like lectins/glucanases"/>
    <property type="match status" value="1"/>
</dbReference>
<dbReference type="InterPro" id="IPR013320">
    <property type="entry name" value="ConA-like_dom_sf"/>
</dbReference>
<gene>
    <name evidence="1" type="ORF">KDA_29390</name>
</gene>
<name>A0A402B7X8_9CHLR</name>
<dbReference type="RefSeq" id="WP_126627798.1">
    <property type="nucleotide sequence ID" value="NZ_BIFT01000001.1"/>
</dbReference>
<dbReference type="Gene3D" id="2.60.120.560">
    <property type="entry name" value="Exo-inulinase, domain 1"/>
    <property type="match status" value="1"/>
</dbReference>
<sequence>MIANQTVISNWHIQEDALVQTEISAGEHRILNSSALAHFEFSTTMRIRQGSEETMRAFGILTQYTEHDELQVCLLKQHEHWGLAVETIGISPVVNHVLSLPASFDPTSWHTLLLVQQPEQTTIYLDGTEMLSINDPARPAQSGLLTINTAAEFTTIRQQNINV</sequence>
<keyword evidence="2" id="KW-1185">Reference proteome</keyword>
<comment type="caution">
    <text evidence="1">The sequence shown here is derived from an EMBL/GenBank/DDBJ whole genome shotgun (WGS) entry which is preliminary data.</text>
</comment>
<evidence type="ECO:0008006" key="3">
    <source>
        <dbReference type="Google" id="ProtNLM"/>
    </source>
</evidence>
<proteinExistence type="predicted"/>
<evidence type="ECO:0000313" key="1">
    <source>
        <dbReference type="EMBL" id="GCE27455.1"/>
    </source>
</evidence>
<dbReference type="AlphaFoldDB" id="A0A402B7X8"/>
<organism evidence="1 2">
    <name type="scientific">Dictyobacter alpinus</name>
    <dbReference type="NCBI Taxonomy" id="2014873"/>
    <lineage>
        <taxon>Bacteria</taxon>
        <taxon>Bacillati</taxon>
        <taxon>Chloroflexota</taxon>
        <taxon>Ktedonobacteria</taxon>
        <taxon>Ktedonobacterales</taxon>
        <taxon>Dictyobacteraceae</taxon>
        <taxon>Dictyobacter</taxon>
    </lineage>
</organism>